<sequence>MFRFFIDSPIFASVISIVIILAGGMALSVLPIEQYPDLVPPQVVVSAVYPGANAQVMAEAVAAPLEQEINGVDDMLYVESTAMDDGYLQIVITFAFGTDPDQATINVNNRVQAGLSRLPRTVRDLCVRVESRSTNILMLPVLYSPDNSRDPLFSGRQQPAAGGCGPGGAGRPKLLLFGHLQRPPGGAPGRLSATGRQCAEYGPIGL</sequence>
<dbReference type="AlphaFoldDB" id="A0AA41UPX0"/>
<dbReference type="Pfam" id="PF00873">
    <property type="entry name" value="ACR_tran"/>
    <property type="match status" value="1"/>
</dbReference>
<dbReference type="PANTHER" id="PTHR32063">
    <property type="match status" value="1"/>
</dbReference>
<proteinExistence type="predicted"/>
<dbReference type="Gene3D" id="3.30.70.1320">
    <property type="entry name" value="Multidrug efflux transporter AcrB pore domain like"/>
    <property type="match status" value="1"/>
</dbReference>
<comment type="caution">
    <text evidence="1">The sequence shown here is derived from an EMBL/GenBank/DDBJ whole genome shotgun (WGS) entry which is preliminary data.</text>
</comment>
<dbReference type="GO" id="GO:0042910">
    <property type="term" value="F:xenobiotic transmembrane transporter activity"/>
    <property type="evidence" value="ECO:0007669"/>
    <property type="project" value="TreeGrafter"/>
</dbReference>
<name>A0AA41UPX0_9BACT</name>
<dbReference type="Proteomes" id="UP001165427">
    <property type="component" value="Unassembled WGS sequence"/>
</dbReference>
<dbReference type="GO" id="GO:0005886">
    <property type="term" value="C:plasma membrane"/>
    <property type="evidence" value="ECO:0007669"/>
    <property type="project" value="TreeGrafter"/>
</dbReference>
<evidence type="ECO:0000313" key="2">
    <source>
        <dbReference type="Proteomes" id="UP001165427"/>
    </source>
</evidence>
<dbReference type="PRINTS" id="PR00702">
    <property type="entry name" value="ACRIFLAVINRP"/>
</dbReference>
<dbReference type="InterPro" id="IPR001036">
    <property type="entry name" value="Acrflvin-R"/>
</dbReference>
<dbReference type="RefSeq" id="WP_246906533.1">
    <property type="nucleotide sequence ID" value="NZ_JALJRB010000009.1"/>
</dbReference>
<dbReference type="EMBL" id="JALJRB010000009">
    <property type="protein sequence ID" value="MCJ8500863.1"/>
    <property type="molecule type" value="Genomic_DNA"/>
</dbReference>
<reference evidence="1" key="1">
    <citation type="submission" date="2022-04" db="EMBL/GenBank/DDBJ databases">
        <title>Desulfatitalea alkaliphila sp. nov., a novel anaerobic sulfate-reducing bacterium isolated from terrestrial mud volcano, Taman Peninsula, Russia.</title>
        <authorList>
            <person name="Khomyakova M.A."/>
            <person name="Merkel A.Y."/>
            <person name="Slobodkin A.I."/>
        </authorList>
    </citation>
    <scope>NUCLEOTIDE SEQUENCE</scope>
    <source>
        <strain evidence="1">M08but</strain>
    </source>
</reference>
<dbReference type="PANTHER" id="PTHR32063:SF76">
    <property type="entry name" value="EFFLUX PUMP MEMBRANE TRANSPORTER"/>
    <property type="match status" value="1"/>
</dbReference>
<dbReference type="FunFam" id="3.30.70.1430:FF:000001">
    <property type="entry name" value="Efflux pump membrane transporter"/>
    <property type="match status" value="1"/>
</dbReference>
<gene>
    <name evidence="1" type="ORF">MRX98_09800</name>
</gene>
<evidence type="ECO:0000313" key="1">
    <source>
        <dbReference type="EMBL" id="MCJ8500863.1"/>
    </source>
</evidence>
<dbReference type="Gene3D" id="3.30.70.1430">
    <property type="entry name" value="Multidrug efflux transporter AcrB pore domain"/>
    <property type="match status" value="1"/>
</dbReference>
<accession>A0AA41UPX0</accession>
<organism evidence="1 2">
    <name type="scientific">Desulfatitalea alkaliphila</name>
    <dbReference type="NCBI Taxonomy" id="2929485"/>
    <lineage>
        <taxon>Bacteria</taxon>
        <taxon>Pseudomonadati</taxon>
        <taxon>Thermodesulfobacteriota</taxon>
        <taxon>Desulfobacteria</taxon>
        <taxon>Desulfobacterales</taxon>
        <taxon>Desulfosarcinaceae</taxon>
        <taxon>Desulfatitalea</taxon>
    </lineage>
</organism>
<dbReference type="SUPFAM" id="SSF82693">
    <property type="entry name" value="Multidrug efflux transporter AcrB pore domain, PN1, PN2, PC1 and PC2 subdomains"/>
    <property type="match status" value="1"/>
</dbReference>
<dbReference type="Gene3D" id="1.20.1640.10">
    <property type="entry name" value="Multidrug efflux transporter AcrB transmembrane domain"/>
    <property type="match status" value="1"/>
</dbReference>
<protein>
    <submittedName>
        <fullName evidence="1">Efflux RND transporter permease subunit</fullName>
    </submittedName>
</protein>
<keyword evidence="2" id="KW-1185">Reference proteome</keyword>